<dbReference type="EC" id="2.7.7.19" evidence="4 13"/>
<evidence type="ECO:0000256" key="9">
    <source>
        <dbReference type="ARBA" id="ARBA00022840"/>
    </source>
</evidence>
<evidence type="ECO:0000256" key="4">
    <source>
        <dbReference type="ARBA" id="ARBA00012388"/>
    </source>
</evidence>
<dbReference type="Pfam" id="PF12629">
    <property type="entry name" value="Pox_polyA_pol_C"/>
    <property type="match status" value="1"/>
</dbReference>
<evidence type="ECO:0000256" key="7">
    <source>
        <dbReference type="ARBA" id="ARBA00022679"/>
    </source>
</evidence>
<dbReference type="GO" id="GO:1990817">
    <property type="term" value="F:poly(A) RNA polymerase activity"/>
    <property type="evidence" value="ECO:0007669"/>
    <property type="project" value="UniProtKB-UniRule"/>
</dbReference>
<comment type="similarity">
    <text evidence="2 13 15">Belongs to the poxviridae poly(A) polymerase catalytic subunit family.</text>
</comment>
<dbReference type="RefSeq" id="YP_009268744.1">
    <property type="nucleotide sequence ID" value="NC_030656.1"/>
</dbReference>
<feature type="domain" description="Poxvirus poly(A) polymerase catalytic subunit N-terminal" evidence="18">
    <location>
        <begin position="4"/>
        <end position="108"/>
    </location>
</feature>
<evidence type="ECO:0000256" key="1">
    <source>
        <dbReference type="ARBA" id="ARBA00003054"/>
    </source>
</evidence>
<proteinExistence type="inferred from homology"/>
<name>A0A1B1MRC6_9POXV</name>
<keyword evidence="7 13" id="KW-0808">Transferase</keyword>
<dbReference type="KEGG" id="vg:28340356"/>
<reference evidence="19 20" key="1">
    <citation type="journal article" date="2016" name="J. Gen. Virol.">
        <title>Genomic characterization of a novel poxvirus from a flying fox: evidence for a new genus?</title>
        <authorList>
            <person name="O'Dea M.A."/>
            <person name="Tu S.L."/>
            <person name="Pang S."/>
            <person name="De Ridder T."/>
            <person name="Jackson B."/>
            <person name="Upton C."/>
        </authorList>
    </citation>
    <scope>NUCLEOTIDE SEQUENCE [LARGE SCALE GENOMIC DNA]</scope>
    <source>
        <strain evidence="19 20">Australia</strain>
    </source>
</reference>
<organism evidence="19 20">
    <name type="scientific">Pteropox virus</name>
    <dbReference type="NCBI Taxonomy" id="1873698"/>
    <lineage>
        <taxon>Viruses</taxon>
        <taxon>Varidnaviria</taxon>
        <taxon>Bamfordvirae</taxon>
        <taxon>Nucleocytoviricota</taxon>
        <taxon>Pokkesviricetes</taxon>
        <taxon>Chitovirales</taxon>
        <taxon>Poxviridae</taxon>
        <taxon>Chordopoxvirinae</taxon>
        <taxon>Pteropopoxvirus</taxon>
        <taxon>Pteropopoxvirus pteropox</taxon>
    </lineage>
</organism>
<accession>A0A1B1MRC6</accession>
<keyword evidence="6 13" id="KW-0507">mRNA processing</keyword>
<dbReference type="PIRSF" id="PIRSF015693">
    <property type="entry name" value="VAC-48L_nuct"/>
    <property type="match status" value="1"/>
</dbReference>
<sequence length="471" mass="53660">MQSTKQVITEYLGREPEISSYYLISAYYKNITKILKFNKTVFISLLRKNKRKFFSHQTNATPTAISKRVSEYFSKQKHTIQVGKILSIIELQTVLVTTYTQTLGVLTTKAPSLYSSVMTLNVSCTVILAKTAVESYNVATPNSKVMGRHNASDLVNSVNELMDEYLRRHNKSCLCYGSYSLHLLNSDIEYGDIDIVQTNSRTFLINMAFLIYFITGRQVTLLKVPYLKNYIVLHDEDGKHILDSFNIRQSTMDAVPKILINNIYIIDPLIQLMTMLKMLSQIDRLEDLAKNPLKLIERLSTLLEYARVELCVNFSEKADGFPLFATIDEVSRIVTVDCRPLNSSFNQAKVYLDETVLAHDILYMNSDENVLDFESITNSAFLVSKNVLYTYFSNTILLSNENVIHDISRRAITAHIILFLLLTDYESGKKAVSLLLKSLISTKESIFKVISRDKKTGNHSIIDISKDIISH</sequence>
<dbReference type="GO" id="GO:0006397">
    <property type="term" value="P:mRNA processing"/>
    <property type="evidence" value="ECO:0007669"/>
    <property type="project" value="UniProtKB-UniRule"/>
</dbReference>
<keyword evidence="8 13" id="KW-0547">Nucleotide-binding</keyword>
<evidence type="ECO:0000256" key="15">
    <source>
        <dbReference type="RuleBase" id="RU004458"/>
    </source>
</evidence>
<evidence type="ECO:0000313" key="19">
    <source>
        <dbReference type="EMBL" id="ANS71113.1"/>
    </source>
</evidence>
<evidence type="ECO:0000256" key="3">
    <source>
        <dbReference type="ARBA" id="ARBA00011405"/>
    </source>
</evidence>
<dbReference type="InterPro" id="IPR024231">
    <property type="entry name" value="PolyA_pol_nucTrfase_Poxvir"/>
</dbReference>
<dbReference type="OrthoDB" id="3428at10239"/>
<keyword evidence="20" id="KW-1185">Reference proteome</keyword>
<evidence type="ECO:0000259" key="17">
    <source>
        <dbReference type="Pfam" id="PF12629"/>
    </source>
</evidence>
<evidence type="ECO:0000313" key="20">
    <source>
        <dbReference type="Proteomes" id="UP000203626"/>
    </source>
</evidence>
<evidence type="ECO:0000256" key="6">
    <source>
        <dbReference type="ARBA" id="ARBA00022664"/>
    </source>
</evidence>
<keyword evidence="9 13" id="KW-0067">ATP-binding</keyword>
<dbReference type="Gene3D" id="3.30.460.60">
    <property type="entry name" value="Poxvirus poly(A) polymerase, nucleotidyltransferase domain"/>
    <property type="match status" value="1"/>
</dbReference>
<evidence type="ECO:0000256" key="12">
    <source>
        <dbReference type="ARBA" id="ARBA00048830"/>
    </source>
</evidence>
<feature type="domain" description="Poly(A) polymerase nucleotidyltransferase" evidence="16">
    <location>
        <begin position="128"/>
        <end position="268"/>
    </location>
</feature>
<evidence type="ECO:0000256" key="14">
    <source>
        <dbReference type="PIRSR" id="PIRSR015693-50"/>
    </source>
</evidence>
<dbReference type="EMBL" id="KU980965">
    <property type="protein sequence ID" value="ANS71113.1"/>
    <property type="molecule type" value="Genomic_DNA"/>
</dbReference>
<dbReference type="InterPro" id="IPR024398">
    <property type="entry name" value="Poxvirus_polyA_pol_cat_N"/>
</dbReference>
<dbReference type="InterPro" id="IPR004976">
    <property type="entry name" value="PolyA_pol_cat_Poxvir"/>
</dbReference>
<dbReference type="GeneID" id="28340356"/>
<dbReference type="InterPro" id="IPR038337">
    <property type="entry name" value="Poxvirus_polyA_pol_cat_N_sf"/>
</dbReference>
<dbReference type="CDD" id="cd20919">
    <property type="entry name" value="polyA_pol_Pox"/>
    <property type="match status" value="1"/>
</dbReference>
<dbReference type="GO" id="GO:0005524">
    <property type="term" value="F:ATP binding"/>
    <property type="evidence" value="ECO:0007669"/>
    <property type="project" value="UniProtKB-UniRule"/>
</dbReference>
<keyword evidence="10 13" id="KW-0804">Transcription</keyword>
<dbReference type="Proteomes" id="UP000203626">
    <property type="component" value="Segment"/>
</dbReference>
<comment type="subunit">
    <text evidence="3 13 15">Heterodimer of a large (catalytic) subunit and a small (regulatory) subunit.</text>
</comment>
<comment type="catalytic activity">
    <reaction evidence="12 13 15">
        <text>RNA(n) + ATP = RNA(n)-3'-adenine ribonucleotide + diphosphate</text>
        <dbReference type="Rhea" id="RHEA:11332"/>
        <dbReference type="Rhea" id="RHEA-COMP:14527"/>
        <dbReference type="Rhea" id="RHEA-COMP:17347"/>
        <dbReference type="ChEBI" id="CHEBI:30616"/>
        <dbReference type="ChEBI" id="CHEBI:33019"/>
        <dbReference type="ChEBI" id="CHEBI:140395"/>
        <dbReference type="ChEBI" id="CHEBI:173115"/>
        <dbReference type="EC" id="2.7.7.19"/>
    </reaction>
</comment>
<dbReference type="InterPro" id="IPR037265">
    <property type="entry name" value="PolyA_pol_cat_sf"/>
</dbReference>
<evidence type="ECO:0000256" key="8">
    <source>
        <dbReference type="ARBA" id="ARBA00022741"/>
    </source>
</evidence>
<evidence type="ECO:0000256" key="5">
    <source>
        <dbReference type="ARBA" id="ARBA00017061"/>
    </source>
</evidence>
<dbReference type="Gene3D" id="1.20.1270.320">
    <property type="entry name" value="Poxvirus poly(A) polymerase, N domain"/>
    <property type="match status" value="1"/>
</dbReference>
<evidence type="ECO:0000256" key="10">
    <source>
        <dbReference type="ARBA" id="ARBA00023163"/>
    </source>
</evidence>
<feature type="domain" description="Poxvirus poly(A) polymerase catalytic subunit C-terminal" evidence="17">
    <location>
        <begin position="272"/>
        <end position="471"/>
    </location>
</feature>
<dbReference type="Pfam" id="PF12630">
    <property type="entry name" value="Pox_polyA_pol_N"/>
    <property type="match status" value="1"/>
</dbReference>
<feature type="active site" evidence="14">
    <location>
        <position position="194"/>
    </location>
</feature>
<evidence type="ECO:0000259" key="16">
    <source>
        <dbReference type="Pfam" id="PF03296"/>
    </source>
</evidence>
<evidence type="ECO:0000256" key="11">
    <source>
        <dbReference type="ARBA" id="ARBA00029948"/>
    </source>
</evidence>
<dbReference type="SUPFAM" id="SSF160957">
    <property type="entry name" value="Poly(A) polymerase catalytic subunit-like"/>
    <property type="match status" value="1"/>
</dbReference>
<evidence type="ECO:0000256" key="2">
    <source>
        <dbReference type="ARBA" id="ARBA00006268"/>
    </source>
</evidence>
<protein>
    <recommendedName>
        <fullName evidence="5 13">Poly(A) polymerase catalytic subunit</fullName>
        <ecNumber evidence="4 13">2.7.7.19</ecNumber>
    </recommendedName>
    <alternativeName>
        <fullName evidence="11 13">Poly(A) polymerase large subunit</fullName>
    </alternativeName>
</protein>
<dbReference type="InterPro" id="IPR038419">
    <property type="entry name" value="PolyA_pol_nucTrfase_sf_Poxvir"/>
</dbReference>
<evidence type="ECO:0000259" key="18">
    <source>
        <dbReference type="Pfam" id="PF12630"/>
    </source>
</evidence>
<comment type="function">
    <text evidence="1 13 15">Polymerase that creates the 3'-poly(A) tail of mRNA's.</text>
</comment>
<dbReference type="Pfam" id="PF03296">
    <property type="entry name" value="Pox_polyA_pol"/>
    <property type="match status" value="1"/>
</dbReference>
<dbReference type="InterPro" id="IPR024397">
    <property type="entry name" value="Poxvirus_polyA_pol_cat_C"/>
</dbReference>
<gene>
    <name evidence="19" type="ORF">PTPV-Aus-029</name>
</gene>
<feature type="active site" evidence="14">
    <location>
        <position position="192"/>
    </location>
</feature>
<evidence type="ECO:0000256" key="13">
    <source>
        <dbReference type="PIRNR" id="PIRNR015693"/>
    </source>
</evidence>